<evidence type="ECO:0000256" key="1">
    <source>
        <dbReference type="SAM" id="Phobius"/>
    </source>
</evidence>
<gene>
    <name evidence="3" type="ordered locus">Sgly_0991</name>
</gene>
<proteinExistence type="predicted"/>
<accession>F0T2L4</accession>
<dbReference type="eggNOG" id="ENOG5032XP1">
    <property type="taxonomic scope" value="Bacteria"/>
</dbReference>
<dbReference type="OrthoDB" id="2376580at2"/>
<dbReference type="STRING" id="645991.Sgly_0991"/>
<name>F0T2L4_SYNGF</name>
<reference evidence="3 4" key="1">
    <citation type="journal article" date="2011" name="Stand. Genomic Sci.">
        <title>Complete genome sequence of Syntrophobotulus glycolicus type strain (FlGlyR).</title>
        <authorList>
            <person name="Han C."/>
            <person name="Mwirichia R."/>
            <person name="Chertkov O."/>
            <person name="Held B."/>
            <person name="Lapidus A."/>
            <person name="Nolan M."/>
            <person name="Lucas S."/>
            <person name="Hammon N."/>
            <person name="Deshpande S."/>
            <person name="Cheng J.F."/>
            <person name="Tapia R."/>
            <person name="Goodwin L."/>
            <person name="Pitluck S."/>
            <person name="Huntemann M."/>
            <person name="Liolios K."/>
            <person name="Ivanova N."/>
            <person name="Pagani I."/>
            <person name="Mavromatis K."/>
            <person name="Ovchinikova G."/>
            <person name="Pati A."/>
            <person name="Chen A."/>
            <person name="Palaniappan K."/>
            <person name="Land M."/>
            <person name="Hauser L."/>
            <person name="Brambilla E.M."/>
            <person name="Rohde M."/>
            <person name="Spring S."/>
            <person name="Sikorski J."/>
            <person name="Goker M."/>
            <person name="Woyke T."/>
            <person name="Bristow J."/>
            <person name="Eisen J.A."/>
            <person name="Markowitz V."/>
            <person name="Hugenholtz P."/>
            <person name="Kyrpides N.C."/>
            <person name="Klenk H.P."/>
            <person name="Detter J.C."/>
        </authorList>
    </citation>
    <scope>NUCLEOTIDE SEQUENCE [LARGE SCALE GENOMIC DNA]</scope>
    <source>
        <strain evidence="4">DSM 8271 / FlGlyR</strain>
    </source>
</reference>
<dbReference type="InterPro" id="IPR025508">
    <property type="entry name" value="DUF4395"/>
</dbReference>
<evidence type="ECO:0000313" key="3">
    <source>
        <dbReference type="EMBL" id="ADY55332.1"/>
    </source>
</evidence>
<sequence>MNEIPVPYLRANQTGMVILVILAAIVGQPWIIAVLWLIEAAGLVFGVKGNLFIRTAKPFLQKKIAQAETEARELTRFNNTLAVLFLSISLVFFVLGWPLAGYITAGLLAGVALIAISGYCLGCFLYFQVKQFRRKFTKTKSS</sequence>
<keyword evidence="1" id="KW-0472">Membrane</keyword>
<protein>
    <recommendedName>
        <fullName evidence="2">DUF4395 domain-containing protein</fullName>
    </recommendedName>
</protein>
<dbReference type="PIRSF" id="PIRSF030042">
    <property type="entry name" value="UCP030042"/>
    <property type="match status" value="1"/>
</dbReference>
<dbReference type="KEGG" id="sgy:Sgly_0991"/>
<dbReference type="AlphaFoldDB" id="F0T2L4"/>
<evidence type="ECO:0000313" key="4">
    <source>
        <dbReference type="Proteomes" id="UP000007488"/>
    </source>
</evidence>
<keyword evidence="1" id="KW-1133">Transmembrane helix</keyword>
<dbReference type="RefSeq" id="WP_013624203.1">
    <property type="nucleotide sequence ID" value="NC_015172.1"/>
</dbReference>
<feature type="transmembrane region" description="Helical" evidence="1">
    <location>
        <begin position="106"/>
        <end position="127"/>
    </location>
</feature>
<keyword evidence="1" id="KW-0812">Transmembrane</keyword>
<keyword evidence="4" id="KW-1185">Reference proteome</keyword>
<evidence type="ECO:0000259" key="2">
    <source>
        <dbReference type="Pfam" id="PF14340"/>
    </source>
</evidence>
<reference evidence="4" key="2">
    <citation type="submission" date="2011-02" db="EMBL/GenBank/DDBJ databases">
        <title>The complete genome of Syntrophobotulus glycolicus DSM 8271.</title>
        <authorList>
            <person name="Lucas S."/>
            <person name="Copeland A."/>
            <person name="Lapidus A."/>
            <person name="Bruce D."/>
            <person name="Goodwin L."/>
            <person name="Pitluck S."/>
            <person name="Kyrpides N."/>
            <person name="Mavromatis K."/>
            <person name="Pagani I."/>
            <person name="Ivanova N."/>
            <person name="Mikhailova N."/>
            <person name="Chertkov O."/>
            <person name="Held B."/>
            <person name="Detter J.C."/>
            <person name="Tapia R."/>
            <person name="Han C."/>
            <person name="Land M."/>
            <person name="Hauser L."/>
            <person name="Markowitz V."/>
            <person name="Cheng J.-F."/>
            <person name="Hugenholtz P."/>
            <person name="Woyke T."/>
            <person name="Wu D."/>
            <person name="Spring S."/>
            <person name="Schroeder M."/>
            <person name="Brambilla E."/>
            <person name="Klenk H.-P."/>
            <person name="Eisen J.A."/>
        </authorList>
    </citation>
    <scope>NUCLEOTIDE SEQUENCE [LARGE SCALE GENOMIC DNA]</scope>
    <source>
        <strain evidence="4">DSM 8271 / FlGlyR</strain>
    </source>
</reference>
<dbReference type="Proteomes" id="UP000007488">
    <property type="component" value="Chromosome"/>
</dbReference>
<dbReference type="InterPro" id="IPR016942">
    <property type="entry name" value="UCP030042"/>
</dbReference>
<organism evidence="3 4">
    <name type="scientific">Syntrophobotulus glycolicus (strain DSM 8271 / FlGlyR)</name>
    <dbReference type="NCBI Taxonomy" id="645991"/>
    <lineage>
        <taxon>Bacteria</taxon>
        <taxon>Bacillati</taxon>
        <taxon>Bacillota</taxon>
        <taxon>Clostridia</taxon>
        <taxon>Eubacteriales</taxon>
        <taxon>Desulfitobacteriaceae</taxon>
        <taxon>Syntrophobotulus</taxon>
    </lineage>
</organism>
<feature type="transmembrane region" description="Helical" evidence="1">
    <location>
        <begin position="16"/>
        <end position="38"/>
    </location>
</feature>
<dbReference type="EMBL" id="CP002547">
    <property type="protein sequence ID" value="ADY55332.1"/>
    <property type="molecule type" value="Genomic_DNA"/>
</dbReference>
<feature type="domain" description="DUF4395" evidence="2">
    <location>
        <begin position="4"/>
        <end position="131"/>
    </location>
</feature>
<dbReference type="Pfam" id="PF14340">
    <property type="entry name" value="DUF4395"/>
    <property type="match status" value="1"/>
</dbReference>
<feature type="transmembrane region" description="Helical" evidence="1">
    <location>
        <begin position="81"/>
        <end position="100"/>
    </location>
</feature>
<dbReference type="HOGENOM" id="CLU_148540_0_0_9"/>